<sequence>MKASSLVLLLTAATSALAADSKKHPGWHVPYENELLPLHELPECMQRCMDEKNGKMAFDIYTVPRVQFCRDDFDTFVTWFTYHVGFCSRGACGGEKKDGNGKRNAAWMYKLCGFPKQSTVSGMEDWKNLPSEN</sequence>
<organism evidence="2 3">
    <name type="scientific">Colletotrichum zoysiae</name>
    <dbReference type="NCBI Taxonomy" id="1216348"/>
    <lineage>
        <taxon>Eukaryota</taxon>
        <taxon>Fungi</taxon>
        <taxon>Dikarya</taxon>
        <taxon>Ascomycota</taxon>
        <taxon>Pezizomycotina</taxon>
        <taxon>Sordariomycetes</taxon>
        <taxon>Hypocreomycetidae</taxon>
        <taxon>Glomerellales</taxon>
        <taxon>Glomerellaceae</taxon>
        <taxon>Colletotrichum</taxon>
        <taxon>Colletotrichum graminicola species complex</taxon>
    </lineage>
</organism>
<evidence type="ECO:0000313" key="2">
    <source>
        <dbReference type="EMBL" id="KAK2035555.1"/>
    </source>
</evidence>
<dbReference type="AlphaFoldDB" id="A0AAD9HUK5"/>
<dbReference type="Proteomes" id="UP001232148">
    <property type="component" value="Unassembled WGS sequence"/>
</dbReference>
<reference evidence="2" key="1">
    <citation type="submission" date="2021-06" db="EMBL/GenBank/DDBJ databases">
        <title>Comparative genomics, transcriptomics and evolutionary studies reveal genomic signatures of adaptation to plant cell wall in hemibiotrophic fungi.</title>
        <authorList>
            <consortium name="DOE Joint Genome Institute"/>
            <person name="Baroncelli R."/>
            <person name="Diaz J.F."/>
            <person name="Benocci T."/>
            <person name="Peng M."/>
            <person name="Battaglia E."/>
            <person name="Haridas S."/>
            <person name="Andreopoulos W."/>
            <person name="Labutti K."/>
            <person name="Pangilinan J."/>
            <person name="Floch G.L."/>
            <person name="Makela M.R."/>
            <person name="Henrissat B."/>
            <person name="Grigoriev I.V."/>
            <person name="Crouch J.A."/>
            <person name="De Vries R.P."/>
            <person name="Sukno S.A."/>
            <person name="Thon M.R."/>
        </authorList>
    </citation>
    <scope>NUCLEOTIDE SEQUENCE</scope>
    <source>
        <strain evidence="2">MAFF235873</strain>
    </source>
</reference>
<name>A0AAD9HUK5_9PEZI</name>
<feature type="signal peptide" evidence="1">
    <location>
        <begin position="1"/>
        <end position="18"/>
    </location>
</feature>
<evidence type="ECO:0000256" key="1">
    <source>
        <dbReference type="SAM" id="SignalP"/>
    </source>
</evidence>
<keyword evidence="3" id="KW-1185">Reference proteome</keyword>
<protein>
    <submittedName>
        <fullName evidence="2">Uncharacterized protein</fullName>
    </submittedName>
</protein>
<dbReference type="EMBL" id="MU842808">
    <property type="protein sequence ID" value="KAK2035555.1"/>
    <property type="molecule type" value="Genomic_DNA"/>
</dbReference>
<proteinExistence type="predicted"/>
<keyword evidence="1" id="KW-0732">Signal</keyword>
<feature type="chain" id="PRO_5042011663" evidence="1">
    <location>
        <begin position="19"/>
        <end position="133"/>
    </location>
</feature>
<evidence type="ECO:0000313" key="3">
    <source>
        <dbReference type="Proteomes" id="UP001232148"/>
    </source>
</evidence>
<gene>
    <name evidence="2" type="ORF">LX32DRAFT_2244</name>
</gene>
<accession>A0AAD9HUK5</accession>
<comment type="caution">
    <text evidence="2">The sequence shown here is derived from an EMBL/GenBank/DDBJ whole genome shotgun (WGS) entry which is preliminary data.</text>
</comment>